<dbReference type="PIRSF" id="PIRSF035875">
    <property type="entry name" value="RNase_BN"/>
    <property type="match status" value="1"/>
</dbReference>
<keyword evidence="5 6" id="KW-0472">Membrane</keyword>
<dbReference type="NCBIfam" id="TIGR00765">
    <property type="entry name" value="yihY_not_rbn"/>
    <property type="match status" value="1"/>
</dbReference>
<feature type="transmembrane region" description="Helical" evidence="6">
    <location>
        <begin position="264"/>
        <end position="286"/>
    </location>
</feature>
<evidence type="ECO:0000256" key="1">
    <source>
        <dbReference type="ARBA" id="ARBA00004651"/>
    </source>
</evidence>
<feature type="transmembrane region" description="Helical" evidence="6">
    <location>
        <begin position="198"/>
        <end position="218"/>
    </location>
</feature>
<dbReference type="InterPro" id="IPR017039">
    <property type="entry name" value="Virul_fac_BrkB"/>
</dbReference>
<comment type="caution">
    <text evidence="7">The sequence shown here is derived from an EMBL/GenBank/DDBJ whole genome shotgun (WGS) entry which is preliminary data.</text>
</comment>
<protein>
    <submittedName>
        <fullName evidence="7">YihY/virulence factor BrkB family protein</fullName>
    </submittedName>
</protein>
<feature type="transmembrane region" description="Helical" evidence="6">
    <location>
        <begin position="44"/>
        <end position="67"/>
    </location>
</feature>
<name>A0AAX1URA8_CERSP</name>
<gene>
    <name evidence="7" type="ORF">D1114_03210</name>
</gene>
<proteinExistence type="predicted"/>
<evidence type="ECO:0000256" key="2">
    <source>
        <dbReference type="ARBA" id="ARBA00022475"/>
    </source>
</evidence>
<evidence type="ECO:0000256" key="5">
    <source>
        <dbReference type="ARBA" id="ARBA00023136"/>
    </source>
</evidence>
<evidence type="ECO:0000256" key="4">
    <source>
        <dbReference type="ARBA" id="ARBA00022989"/>
    </source>
</evidence>
<evidence type="ECO:0000313" key="8">
    <source>
        <dbReference type="Proteomes" id="UP000266305"/>
    </source>
</evidence>
<dbReference type="PANTHER" id="PTHR30213">
    <property type="entry name" value="INNER MEMBRANE PROTEIN YHJD"/>
    <property type="match status" value="1"/>
</dbReference>
<keyword evidence="3 6" id="KW-0812">Transmembrane</keyword>
<keyword evidence="2" id="KW-1003">Cell membrane</keyword>
<feature type="transmembrane region" description="Helical" evidence="6">
    <location>
        <begin position="156"/>
        <end position="186"/>
    </location>
</feature>
<accession>A0AAX1URA8</accession>
<dbReference type="Pfam" id="PF03631">
    <property type="entry name" value="Virul_fac_BrkB"/>
    <property type="match status" value="1"/>
</dbReference>
<evidence type="ECO:0000256" key="3">
    <source>
        <dbReference type="ARBA" id="ARBA00022692"/>
    </source>
</evidence>
<reference evidence="7 8" key="1">
    <citation type="submission" date="2018-08" db="EMBL/GenBank/DDBJ databases">
        <title>Draft genome sequence of Rhodobacter sphaeroides FY.</title>
        <authorList>
            <person name="Rayyan A."/>
            <person name="Meyer T.E."/>
            <person name="Kyndt J.A."/>
        </authorList>
    </citation>
    <scope>NUCLEOTIDE SEQUENCE [LARGE SCALE GENOMIC DNA]</scope>
    <source>
        <strain evidence="7 8">FY</strain>
    </source>
</reference>
<dbReference type="GO" id="GO:0005886">
    <property type="term" value="C:plasma membrane"/>
    <property type="evidence" value="ECO:0007669"/>
    <property type="project" value="UniProtKB-SubCell"/>
</dbReference>
<feature type="transmembrane region" description="Helical" evidence="6">
    <location>
        <begin position="230"/>
        <end position="252"/>
    </location>
</feature>
<dbReference type="PANTHER" id="PTHR30213:SF0">
    <property type="entry name" value="UPF0761 MEMBRANE PROTEIN YIHY"/>
    <property type="match status" value="1"/>
</dbReference>
<dbReference type="RefSeq" id="WP_011840940.1">
    <property type="nucleotide sequence ID" value="NZ_QWGP01000002.1"/>
</dbReference>
<dbReference type="AlphaFoldDB" id="A0AAX1URA8"/>
<comment type="subcellular location">
    <subcellularLocation>
        <location evidence="1">Cell membrane</location>
        <topology evidence="1">Multi-pass membrane protein</topology>
    </subcellularLocation>
</comment>
<keyword evidence="4 6" id="KW-1133">Transmembrane helix</keyword>
<sequence length="324" mass="35097">MQDATPDDPGRGRGRDARTPLDIPVKGWKDIALRVWRSIDEDRVMLVAAGVTFYLLLALFPALAAFVSLYGLFADPAVIAEQAESLRGVIPAEGLDLLTEQLRTLASGESSSLTFSFVLSFLIAFWSANSGMKALIEAMNIAHEEREKRSFVKLTLLSFALTLGAMVLAVTMIVAVAVVPAVLAVFDLGSVATAVVWLVRWPLLLLLVATAMAGLYRWAPSRNAPEWRWVTWGSGLATLVWLIASIAFTIYLENFANYSATYGSLGALVGLLLWVWIAVMILIVGAEVNSEMEHQTARDTTVGPEKPMGRRGAVVADTLGETAD</sequence>
<feature type="transmembrane region" description="Helical" evidence="6">
    <location>
        <begin position="113"/>
        <end position="136"/>
    </location>
</feature>
<evidence type="ECO:0000256" key="6">
    <source>
        <dbReference type="SAM" id="Phobius"/>
    </source>
</evidence>
<dbReference type="EMBL" id="QWGP01000002">
    <property type="protein sequence ID" value="RHZ98242.1"/>
    <property type="molecule type" value="Genomic_DNA"/>
</dbReference>
<organism evidence="7 8">
    <name type="scientific">Cereibacter sphaeroides</name>
    <name type="common">Rhodobacter sphaeroides</name>
    <dbReference type="NCBI Taxonomy" id="1063"/>
    <lineage>
        <taxon>Bacteria</taxon>
        <taxon>Pseudomonadati</taxon>
        <taxon>Pseudomonadota</taxon>
        <taxon>Alphaproteobacteria</taxon>
        <taxon>Rhodobacterales</taxon>
        <taxon>Paracoccaceae</taxon>
        <taxon>Cereibacter</taxon>
    </lineage>
</organism>
<dbReference type="Proteomes" id="UP000266305">
    <property type="component" value="Unassembled WGS sequence"/>
</dbReference>
<evidence type="ECO:0000313" key="7">
    <source>
        <dbReference type="EMBL" id="RHZ98242.1"/>
    </source>
</evidence>